<keyword evidence="4" id="KW-1185">Reference proteome</keyword>
<dbReference type="KEGG" id="pbar:105431164"/>
<keyword evidence="1" id="KW-1015">Disulfide bond</keyword>
<dbReference type="CDD" id="cd21806">
    <property type="entry name" value="DEFL_defensin-like"/>
    <property type="match status" value="1"/>
</dbReference>
<dbReference type="OrthoDB" id="10038290at2759"/>
<keyword evidence="2" id="KW-0732">Signal</keyword>
<evidence type="ECO:0000313" key="5">
    <source>
        <dbReference type="RefSeq" id="XP_011643494.1"/>
    </source>
</evidence>
<evidence type="ECO:0000256" key="1">
    <source>
        <dbReference type="ARBA" id="ARBA00023157"/>
    </source>
</evidence>
<name>A0A6I9WUK5_9HYME</name>
<evidence type="ECO:0000313" key="4">
    <source>
        <dbReference type="Proteomes" id="UP000504615"/>
    </source>
</evidence>
<dbReference type="InterPro" id="IPR001542">
    <property type="entry name" value="Defensin_invertebrate/fungal"/>
</dbReference>
<protein>
    <submittedName>
        <fullName evidence="5">Defensin-2-like</fullName>
    </submittedName>
</protein>
<dbReference type="GO" id="GO:0006952">
    <property type="term" value="P:defense response"/>
    <property type="evidence" value="ECO:0007669"/>
    <property type="project" value="InterPro"/>
</dbReference>
<dbReference type="RefSeq" id="XP_011643494.1">
    <property type="nucleotide sequence ID" value="XM_011645192.2"/>
</dbReference>
<dbReference type="SUPFAM" id="SSF57095">
    <property type="entry name" value="Scorpion toxin-like"/>
    <property type="match status" value="1"/>
</dbReference>
<dbReference type="Pfam" id="PF01097">
    <property type="entry name" value="Defensin_2"/>
    <property type="match status" value="1"/>
</dbReference>
<proteinExistence type="predicted"/>
<dbReference type="InterPro" id="IPR036574">
    <property type="entry name" value="Scorpion_toxin-like_sf"/>
</dbReference>
<dbReference type="GO" id="GO:0051707">
    <property type="term" value="P:response to other organism"/>
    <property type="evidence" value="ECO:0007669"/>
    <property type="project" value="UniProtKB-ARBA"/>
</dbReference>
<evidence type="ECO:0000259" key="3">
    <source>
        <dbReference type="Pfam" id="PF01097"/>
    </source>
</evidence>
<feature type="chain" id="PRO_5026931273" evidence="2">
    <location>
        <begin position="16"/>
        <end position="127"/>
    </location>
</feature>
<sequence>MKLLVVLAMLAYASANTLLSIYGEPTYELAAIENPAYDEVSENLPLLRNRRHTICGLPSWQSKKVNHNFCAAKCLAQRRRGGSCHDGICICRNSLTFESSSHPRLTRWYHGSRTRPLSRGINYVSER</sequence>
<feature type="signal peptide" evidence="2">
    <location>
        <begin position="1"/>
        <end position="15"/>
    </location>
</feature>
<reference evidence="5" key="1">
    <citation type="submission" date="2025-08" db="UniProtKB">
        <authorList>
            <consortium name="RefSeq"/>
        </authorList>
    </citation>
    <scope>IDENTIFICATION</scope>
</reference>
<dbReference type="Gene3D" id="3.30.30.10">
    <property type="entry name" value="Knottin, scorpion toxin-like"/>
    <property type="match status" value="1"/>
</dbReference>
<accession>A0A6I9WUK5</accession>
<evidence type="ECO:0000256" key="2">
    <source>
        <dbReference type="SAM" id="SignalP"/>
    </source>
</evidence>
<dbReference type="GeneID" id="105431164"/>
<dbReference type="CTD" id="127064953"/>
<dbReference type="Proteomes" id="UP000504615">
    <property type="component" value="Unplaced"/>
</dbReference>
<organism evidence="4 5">
    <name type="scientific">Pogonomyrmex barbatus</name>
    <name type="common">red harvester ant</name>
    <dbReference type="NCBI Taxonomy" id="144034"/>
    <lineage>
        <taxon>Eukaryota</taxon>
        <taxon>Metazoa</taxon>
        <taxon>Ecdysozoa</taxon>
        <taxon>Arthropoda</taxon>
        <taxon>Hexapoda</taxon>
        <taxon>Insecta</taxon>
        <taxon>Pterygota</taxon>
        <taxon>Neoptera</taxon>
        <taxon>Endopterygota</taxon>
        <taxon>Hymenoptera</taxon>
        <taxon>Apocrita</taxon>
        <taxon>Aculeata</taxon>
        <taxon>Formicoidea</taxon>
        <taxon>Formicidae</taxon>
        <taxon>Myrmicinae</taxon>
        <taxon>Pogonomyrmex</taxon>
    </lineage>
</organism>
<dbReference type="AlphaFoldDB" id="A0A6I9WUK5"/>
<feature type="domain" description="Invertebrate defensins family profile" evidence="3">
    <location>
        <begin position="64"/>
        <end position="92"/>
    </location>
</feature>
<gene>
    <name evidence="5" type="primary">LOC105431164</name>
</gene>